<dbReference type="PROSITE" id="PS51004">
    <property type="entry name" value="SEMA"/>
    <property type="match status" value="1"/>
</dbReference>
<dbReference type="SMART" id="SM00630">
    <property type="entry name" value="Sema"/>
    <property type="match status" value="1"/>
</dbReference>
<sequence>MSPRRKVGLLAWILSLLVLMSTSAGGLQLQQKYTLPKMTNNFEVDTVSRKVYVAAVNSIYQLSSDLTLEVEQMTGPVEDNRLCHAPELPQASCDHPKVPTDNHNKLLALDRGQGVAVVCGSVYQGFCELRNLDNISQIAVKFPPKENNSVTVFPSMLNIAANHPNASTVGLILRTGGTTRLLVGATYTGVGTPYFPKNHSKEDLRFENTPEIAIRSLNIHDLPRLFTYDINPSEENVFKIKQEVKQKNKLSFVRAFIQKTYTYIVMNNDANLSDKESQPNSILARICLDTENPRKSAPESKKLTESYIQMGLQCGYSGNVYNRVVSVFSGRIYLDEAPGLQDVLFGVFEKGNKKSAVCVFRFADIEKSIRDARQKCLNTDSMDVTVLDSVIQGTGAGCSKNINILQQEHLDCGAAHLQHPLAIRTPLNVAPVFEASGLTSVAVSVVNNYTVMFLGTASGKLRKLTLLRNLTVGSQKFLRVAPGESVHHIMTFDPSDSNYLYLMTSYQIMRVKVARCDLFTTCLDCLEATDPHCGWCTLENRCSLQKECRNWNQPNYWISLSDGMQSCPSMKIIPERLHFSHKTPDIGILIDGSIPDLKDTSVCCDFGNKASTPVVKYNMTKIYTCPLLPKEKYPAFPPGQDHITISTSIRANGTGIIWGNFTIYDCERTGNIDPKRACYHCLNAKWKCYWDVKRFACVSNNSDSKNQFLIEEANSCPQLSPTKLSTAATGNTLDIIIHLTNAAYLQEKSLECDFGGGRTYDARWINMSSIICSGVTLYTTEISQHIPVHVRLKENPEKYIDNLGPLTGTYECTNIEHVEIYNCASGSSDCSKCWGRQDLEHNCVWCENSCRPSSDCKSIQDTCSPPEIRKILPLNGPLEGGTLVTIQGRNLGRRFSDVTVVIGEVKCQLLPERFIVSEEIICETAAVTKEFSDVVTVKAPAEGKSRERFAYVTCAIQSNTIALCPSPAVTQASEEHNPAVVEFYINSKLYTGDGSSSHSFLDDEDIAQSGKFNLEYFEDPQFYTANKEKWIKHHEGEPLTLVIMVC</sequence>
<dbReference type="Pfam" id="PF01403">
    <property type="entry name" value="Sema"/>
    <property type="match status" value="1"/>
</dbReference>
<dbReference type="GO" id="GO:0007162">
    <property type="term" value="P:negative regulation of cell adhesion"/>
    <property type="evidence" value="ECO:0007669"/>
    <property type="project" value="TreeGrafter"/>
</dbReference>
<evidence type="ECO:0000256" key="8">
    <source>
        <dbReference type="ARBA" id="ARBA00022989"/>
    </source>
</evidence>
<dbReference type="Gene3D" id="2.130.10.10">
    <property type="entry name" value="YVTN repeat-like/Quinoprotein amine dehydrogenase"/>
    <property type="match status" value="1"/>
</dbReference>
<accession>A0A8X7XSX7</accession>
<evidence type="ECO:0000256" key="11">
    <source>
        <dbReference type="ARBA" id="ARBA00023170"/>
    </source>
</evidence>
<evidence type="ECO:0000313" key="16">
    <source>
        <dbReference type="EMBL" id="KAG2470567.1"/>
    </source>
</evidence>
<dbReference type="InterPro" id="IPR002165">
    <property type="entry name" value="Plexin_repeat"/>
</dbReference>
<dbReference type="InterPro" id="IPR001627">
    <property type="entry name" value="Semap_dom"/>
</dbReference>
<proteinExistence type="inferred from homology"/>
<dbReference type="FunFam" id="2.60.40.10:FF:000843">
    <property type="entry name" value="Plexin D1"/>
    <property type="match status" value="1"/>
</dbReference>
<dbReference type="GO" id="GO:0008360">
    <property type="term" value="P:regulation of cell shape"/>
    <property type="evidence" value="ECO:0007669"/>
    <property type="project" value="TreeGrafter"/>
</dbReference>
<keyword evidence="9" id="KW-0472">Membrane</keyword>
<dbReference type="GO" id="GO:0005886">
    <property type="term" value="C:plasma membrane"/>
    <property type="evidence" value="ECO:0007669"/>
    <property type="project" value="UniProtKB-SubCell"/>
</dbReference>
<keyword evidence="8" id="KW-1133">Transmembrane helix</keyword>
<dbReference type="InterPro" id="IPR013783">
    <property type="entry name" value="Ig-like_fold"/>
</dbReference>
<dbReference type="GO" id="GO:0043542">
    <property type="term" value="P:endothelial cell migration"/>
    <property type="evidence" value="ECO:0007669"/>
    <property type="project" value="TreeGrafter"/>
</dbReference>
<dbReference type="PANTHER" id="PTHR22625:SF7">
    <property type="entry name" value="PLEXIN-D1"/>
    <property type="match status" value="1"/>
</dbReference>
<evidence type="ECO:0000256" key="1">
    <source>
        <dbReference type="ARBA" id="ARBA00004162"/>
    </source>
</evidence>
<keyword evidence="12" id="KW-0325">Glycoprotein</keyword>
<dbReference type="Gene3D" id="2.60.40.10">
    <property type="entry name" value="Immunoglobulins"/>
    <property type="match status" value="3"/>
</dbReference>
<dbReference type="AlphaFoldDB" id="A0A8X7XSX7"/>
<feature type="non-terminal residue" evidence="16">
    <location>
        <position position="1"/>
    </location>
</feature>
<feature type="domain" description="Sema" evidence="15">
    <location>
        <begin position="17"/>
        <end position="513"/>
    </location>
</feature>
<evidence type="ECO:0000256" key="10">
    <source>
        <dbReference type="ARBA" id="ARBA00023157"/>
    </source>
</evidence>
<protein>
    <submittedName>
        <fullName evidence="16">PLXD1 protein</fullName>
    </submittedName>
</protein>
<keyword evidence="4" id="KW-1003">Cell membrane</keyword>
<dbReference type="GO" id="GO:0050772">
    <property type="term" value="P:positive regulation of axonogenesis"/>
    <property type="evidence" value="ECO:0007669"/>
    <property type="project" value="TreeGrafter"/>
</dbReference>
<evidence type="ECO:0000256" key="12">
    <source>
        <dbReference type="ARBA" id="ARBA00023180"/>
    </source>
</evidence>
<evidence type="ECO:0000313" key="17">
    <source>
        <dbReference type="Proteomes" id="UP000886611"/>
    </source>
</evidence>
<evidence type="ECO:0000256" key="13">
    <source>
        <dbReference type="PROSITE-ProRule" id="PRU00352"/>
    </source>
</evidence>
<comment type="similarity">
    <text evidence="2">Belongs to the plexin family.</text>
</comment>
<dbReference type="EMBL" id="JAATIS010000094">
    <property type="protein sequence ID" value="KAG2470567.1"/>
    <property type="molecule type" value="Genomic_DNA"/>
</dbReference>
<dbReference type="PANTHER" id="PTHR22625">
    <property type="entry name" value="PLEXIN"/>
    <property type="match status" value="1"/>
</dbReference>
<comment type="subcellular location">
    <subcellularLocation>
        <location evidence="1">Cell membrane</location>
        <topology evidence="1">Single-pass membrane protein</topology>
    </subcellularLocation>
</comment>
<dbReference type="SUPFAM" id="SSF103575">
    <property type="entry name" value="Plexin repeat"/>
    <property type="match status" value="1"/>
</dbReference>
<dbReference type="FunFam" id="2.60.40.10:FF:000728">
    <property type="entry name" value="Plexin D1"/>
    <property type="match status" value="1"/>
</dbReference>
<keyword evidence="11" id="KW-0675">Receptor</keyword>
<gene>
    <name evidence="16" type="primary">Plxnd1_0</name>
    <name evidence="16" type="ORF">GTO96_0005299</name>
</gene>
<comment type="caution">
    <text evidence="13">Lacks conserved residue(s) required for the propagation of feature annotation.</text>
</comment>
<feature type="chain" id="PRO_5036498821" evidence="14">
    <location>
        <begin position="25"/>
        <end position="1046"/>
    </location>
</feature>
<dbReference type="InterPro" id="IPR015943">
    <property type="entry name" value="WD40/YVTN_repeat-like_dom_sf"/>
</dbReference>
<dbReference type="InterPro" id="IPR002909">
    <property type="entry name" value="IPT_dom"/>
</dbReference>
<dbReference type="GO" id="GO:0017154">
    <property type="term" value="F:semaphorin receptor activity"/>
    <property type="evidence" value="ECO:0007669"/>
    <property type="project" value="InterPro"/>
</dbReference>
<dbReference type="InterPro" id="IPR036352">
    <property type="entry name" value="Semap_dom_sf"/>
</dbReference>
<comment type="caution">
    <text evidence="16">The sequence shown here is derived from an EMBL/GenBank/DDBJ whole genome shotgun (WGS) entry which is preliminary data.</text>
</comment>
<feature type="non-terminal residue" evidence="16">
    <location>
        <position position="1046"/>
    </location>
</feature>
<feature type="signal peptide" evidence="14">
    <location>
        <begin position="1"/>
        <end position="24"/>
    </location>
</feature>
<keyword evidence="10" id="KW-1015">Disulfide bond</keyword>
<evidence type="ECO:0000256" key="2">
    <source>
        <dbReference type="ARBA" id="ARBA00010297"/>
    </source>
</evidence>
<keyword evidence="6 14" id="KW-0732">Signal</keyword>
<evidence type="ECO:0000256" key="3">
    <source>
        <dbReference type="ARBA" id="ARBA00022473"/>
    </source>
</evidence>
<dbReference type="InterPro" id="IPR016201">
    <property type="entry name" value="PSI"/>
</dbReference>
<evidence type="ECO:0000256" key="5">
    <source>
        <dbReference type="ARBA" id="ARBA00022692"/>
    </source>
</evidence>
<keyword evidence="5" id="KW-0812">Transmembrane</keyword>
<reference evidence="16 17" key="1">
    <citation type="journal article" date="2021" name="Cell">
        <title>Tracing the genetic footprints of vertebrate landing in non-teleost ray-finned fishes.</title>
        <authorList>
            <person name="Bi X."/>
            <person name="Wang K."/>
            <person name="Yang L."/>
            <person name="Pan H."/>
            <person name="Jiang H."/>
            <person name="Wei Q."/>
            <person name="Fang M."/>
            <person name="Yu H."/>
            <person name="Zhu C."/>
            <person name="Cai Y."/>
            <person name="He Y."/>
            <person name="Gan X."/>
            <person name="Zeng H."/>
            <person name="Yu D."/>
            <person name="Zhu Y."/>
            <person name="Jiang H."/>
            <person name="Qiu Q."/>
            <person name="Yang H."/>
            <person name="Zhang Y.E."/>
            <person name="Wang W."/>
            <person name="Zhu M."/>
            <person name="He S."/>
            <person name="Zhang G."/>
        </authorList>
    </citation>
    <scope>NUCLEOTIDE SEQUENCE [LARGE SCALE GENOMIC DNA]</scope>
    <source>
        <strain evidence="16">Bchr_013</strain>
    </source>
</reference>
<dbReference type="SMART" id="SM00423">
    <property type="entry name" value="PSI"/>
    <property type="match status" value="3"/>
</dbReference>
<dbReference type="Proteomes" id="UP000886611">
    <property type="component" value="Unassembled WGS sequence"/>
</dbReference>
<dbReference type="GO" id="GO:0120025">
    <property type="term" value="C:plasma membrane bounded cell projection"/>
    <property type="evidence" value="ECO:0007669"/>
    <property type="project" value="UniProtKB-ARBA"/>
</dbReference>
<evidence type="ECO:0000256" key="6">
    <source>
        <dbReference type="ARBA" id="ARBA00022729"/>
    </source>
</evidence>
<keyword evidence="7" id="KW-0677">Repeat</keyword>
<dbReference type="SMART" id="SM00429">
    <property type="entry name" value="IPT"/>
    <property type="match status" value="1"/>
</dbReference>
<dbReference type="InterPro" id="IPR031148">
    <property type="entry name" value="Plexin"/>
</dbReference>
<evidence type="ECO:0000256" key="9">
    <source>
        <dbReference type="ARBA" id="ARBA00023136"/>
    </source>
</evidence>
<dbReference type="SUPFAM" id="SSF81296">
    <property type="entry name" value="E set domains"/>
    <property type="match status" value="1"/>
</dbReference>
<dbReference type="Pfam" id="PF01833">
    <property type="entry name" value="TIG"/>
    <property type="match status" value="1"/>
</dbReference>
<dbReference type="GO" id="GO:0030334">
    <property type="term" value="P:regulation of cell migration"/>
    <property type="evidence" value="ECO:0007669"/>
    <property type="project" value="TreeGrafter"/>
</dbReference>
<dbReference type="FunFam" id="2.130.10.10:FF:000386">
    <property type="entry name" value="Plexin D1"/>
    <property type="match status" value="1"/>
</dbReference>
<keyword evidence="3" id="KW-0217">Developmental protein</keyword>
<organism evidence="16 17">
    <name type="scientific">Polypterus senegalus</name>
    <name type="common">Senegal bichir</name>
    <dbReference type="NCBI Taxonomy" id="55291"/>
    <lineage>
        <taxon>Eukaryota</taxon>
        <taxon>Metazoa</taxon>
        <taxon>Chordata</taxon>
        <taxon>Craniata</taxon>
        <taxon>Vertebrata</taxon>
        <taxon>Euteleostomi</taxon>
        <taxon>Actinopterygii</taxon>
        <taxon>Polypteriformes</taxon>
        <taxon>Polypteridae</taxon>
        <taxon>Polypterus</taxon>
    </lineage>
</organism>
<name>A0A8X7XSX7_POLSE</name>
<dbReference type="GO" id="GO:0002116">
    <property type="term" value="C:semaphorin receptor complex"/>
    <property type="evidence" value="ECO:0007669"/>
    <property type="project" value="TreeGrafter"/>
</dbReference>
<evidence type="ECO:0000256" key="7">
    <source>
        <dbReference type="ARBA" id="ARBA00022737"/>
    </source>
</evidence>
<dbReference type="FunFam" id="2.60.40.10:FF:000868">
    <property type="entry name" value="Plexin D1"/>
    <property type="match status" value="1"/>
</dbReference>
<keyword evidence="17" id="KW-1185">Reference proteome</keyword>
<evidence type="ECO:0000259" key="15">
    <source>
        <dbReference type="PROSITE" id="PS51004"/>
    </source>
</evidence>
<dbReference type="Pfam" id="PF01437">
    <property type="entry name" value="PSI"/>
    <property type="match status" value="1"/>
</dbReference>
<dbReference type="InterPro" id="IPR014756">
    <property type="entry name" value="Ig_E-set"/>
</dbReference>
<dbReference type="SUPFAM" id="SSF101912">
    <property type="entry name" value="Sema domain"/>
    <property type="match status" value="1"/>
</dbReference>
<dbReference type="GO" id="GO:0007411">
    <property type="term" value="P:axon guidance"/>
    <property type="evidence" value="ECO:0007669"/>
    <property type="project" value="UniProtKB-ARBA"/>
</dbReference>
<evidence type="ECO:0000256" key="14">
    <source>
        <dbReference type="SAM" id="SignalP"/>
    </source>
</evidence>
<evidence type="ECO:0000256" key="4">
    <source>
        <dbReference type="ARBA" id="ARBA00022475"/>
    </source>
</evidence>